<dbReference type="PANTHER" id="PTHR43123:SF1">
    <property type="entry name" value="POLYSACCHARIDE DEACETYLASE-RELATED"/>
    <property type="match status" value="1"/>
</dbReference>
<name>A0AAE9WGN7_9SCHI</name>
<proteinExistence type="predicted"/>
<dbReference type="EMBL" id="CP115613">
    <property type="protein sequence ID" value="WBW75373.1"/>
    <property type="molecule type" value="Genomic_DNA"/>
</dbReference>
<dbReference type="KEGG" id="som:SOMG_04660"/>
<dbReference type="GO" id="GO:0005975">
    <property type="term" value="P:carbohydrate metabolic process"/>
    <property type="evidence" value="ECO:0007669"/>
    <property type="project" value="InterPro"/>
</dbReference>
<sequence>MYETRDLTGAAGRIVDQSPWPNNSKIAVSFVVNYEEGGERSLLYGDEGFETFLTEGGLMPFPNRPVRERSIESCFEYGSRCGFWRILNLFKKHEVPFTCWAIGQAVEKNPVVVRAMEEAGCEVGSHSYRWINYENLPEDVEYEHVKKSILAIQKASPTNTPPRSWYTGRASLRTRKIVCQVYRELNLPQPFDSDDYNDDLPYWVPDPLAEEKSDEEDKGLLIVPYTLDVNDMKFAVAPGFCNGEDFFTYCRDAFDVLYEEGQNGAPKMITIGLHCRMTGRPGRFRGLQKLMEHIALKEGVWVATREQIANAWASKHPYQKQ</sequence>
<dbReference type="SUPFAM" id="SSF88713">
    <property type="entry name" value="Glycoside hydrolase/deacetylase"/>
    <property type="match status" value="1"/>
</dbReference>
<keyword evidence="3" id="KW-1185">Reference proteome</keyword>
<dbReference type="Pfam" id="PF01522">
    <property type="entry name" value="Polysacc_deac_1"/>
    <property type="match status" value="1"/>
</dbReference>
<dbReference type="GO" id="GO:0016810">
    <property type="term" value="F:hydrolase activity, acting on carbon-nitrogen (but not peptide) bonds"/>
    <property type="evidence" value="ECO:0007669"/>
    <property type="project" value="InterPro"/>
</dbReference>
<dbReference type="InterPro" id="IPR002509">
    <property type="entry name" value="NODB_dom"/>
</dbReference>
<dbReference type="RefSeq" id="XP_056039616.1">
    <property type="nucleotide sequence ID" value="XM_056183439.1"/>
</dbReference>
<dbReference type="PANTHER" id="PTHR43123">
    <property type="entry name" value="POLYSACCHARIDE DEACETYLASE-RELATED"/>
    <property type="match status" value="1"/>
</dbReference>
<organism evidence="2 3">
    <name type="scientific">Schizosaccharomyces osmophilus</name>
    <dbReference type="NCBI Taxonomy" id="2545709"/>
    <lineage>
        <taxon>Eukaryota</taxon>
        <taxon>Fungi</taxon>
        <taxon>Dikarya</taxon>
        <taxon>Ascomycota</taxon>
        <taxon>Taphrinomycotina</taxon>
        <taxon>Schizosaccharomycetes</taxon>
        <taxon>Schizosaccharomycetales</taxon>
        <taxon>Schizosaccharomycetaceae</taxon>
        <taxon>Schizosaccharomyces</taxon>
    </lineage>
</organism>
<reference evidence="2 3" key="1">
    <citation type="journal article" date="2023" name="G3 (Bethesda)">
        <title>A high-quality reference genome for the fission yeast Schizosaccharomyces osmophilus.</title>
        <authorList>
            <person name="Jia G.S."/>
            <person name="Zhang W.C."/>
            <person name="Liang Y."/>
            <person name="Liu X.H."/>
            <person name="Rhind N."/>
            <person name="Pidoux A."/>
            <person name="Brysch-Herzberg M."/>
            <person name="Du L.L."/>
        </authorList>
    </citation>
    <scope>NUCLEOTIDE SEQUENCE [LARGE SCALE GENOMIC DNA]</scope>
    <source>
        <strain evidence="2 3">CBS 15793</strain>
    </source>
</reference>
<evidence type="ECO:0000259" key="1">
    <source>
        <dbReference type="PROSITE" id="PS51677"/>
    </source>
</evidence>
<accession>A0AAE9WGN7</accession>
<dbReference type="GeneID" id="80878128"/>
<dbReference type="PROSITE" id="PS51677">
    <property type="entry name" value="NODB"/>
    <property type="match status" value="1"/>
</dbReference>
<evidence type="ECO:0000313" key="2">
    <source>
        <dbReference type="EMBL" id="WBW75373.1"/>
    </source>
</evidence>
<dbReference type="Proteomes" id="UP001212411">
    <property type="component" value="Chromosome 3"/>
</dbReference>
<dbReference type="AlphaFoldDB" id="A0AAE9WGN7"/>
<dbReference type="InterPro" id="IPR011330">
    <property type="entry name" value="Glyco_hydro/deAcase_b/a-brl"/>
</dbReference>
<protein>
    <submittedName>
        <fullName evidence="2">Chitin deacetylase Cda1</fullName>
    </submittedName>
</protein>
<gene>
    <name evidence="2" type="primary">cda1</name>
    <name evidence="2" type="ORF">SOMG_04660</name>
</gene>
<evidence type="ECO:0000313" key="3">
    <source>
        <dbReference type="Proteomes" id="UP001212411"/>
    </source>
</evidence>
<dbReference type="Gene3D" id="3.20.20.370">
    <property type="entry name" value="Glycoside hydrolase/deacetylase"/>
    <property type="match status" value="1"/>
</dbReference>
<feature type="domain" description="NodB homology" evidence="1">
    <location>
        <begin position="69"/>
        <end position="303"/>
    </location>
</feature>